<name>A0A0G4K184_9GAMM</name>
<dbReference type="InterPro" id="IPR036291">
    <property type="entry name" value="NAD(P)-bd_dom_sf"/>
</dbReference>
<dbReference type="PANTHER" id="PTHR43708:SF4">
    <property type="entry name" value="OXIDOREDUCTASE YCEM-RELATED"/>
    <property type="match status" value="1"/>
</dbReference>
<dbReference type="Gene3D" id="3.30.360.10">
    <property type="entry name" value="Dihydrodipicolinate Reductase, domain 2"/>
    <property type="match status" value="1"/>
</dbReference>
<dbReference type="Gene3D" id="3.40.50.720">
    <property type="entry name" value="NAD(P)-binding Rossmann-like Domain"/>
    <property type="match status" value="1"/>
</dbReference>
<dbReference type="EMBL" id="CGIG01000001">
    <property type="protein sequence ID" value="CPR20733.1"/>
    <property type="molecule type" value="Genomic_DNA"/>
</dbReference>
<gene>
    <name evidence="3" type="ORF">BN1221_04481c</name>
</gene>
<sequence>MAEANHATNPDSLGNTPRIGIVGLGSIAQKAYLPILTQANRWQLIGAFSPDRTKTQRICRQYRMDAFTDLETLAAACDAIFVHSSTATHFSVVSTLLSAGVHVYVDKPLAETIAQAEALVELAEQRQKVLMVGFNRRFAPLYQQLKHQLKQPASLRMDKHRIDNVGPQDMRFTLLDDYLHVVDTALWLMEGKARLVSGVLQCNTEGQLHYAEHHFQTDGGQITTSMHRRAGSQRERVQAVTDGALYQVDNMQEWHQEHRGLTTQQSVPSWQTTLEQRGFVGAVNHFIDSLEQQKPAETSGYQVLRAQRVIEELLRMS</sequence>
<evidence type="ECO:0000259" key="2">
    <source>
        <dbReference type="Pfam" id="PF21378"/>
    </source>
</evidence>
<dbReference type="InterPro" id="IPR051317">
    <property type="entry name" value="Gfo/Idh/MocA_oxidoreduct"/>
</dbReference>
<evidence type="ECO:0000313" key="4">
    <source>
        <dbReference type="Proteomes" id="UP000044377"/>
    </source>
</evidence>
<dbReference type="PANTHER" id="PTHR43708">
    <property type="entry name" value="CONSERVED EXPRESSED OXIDOREDUCTASE (EUROFUNG)"/>
    <property type="match status" value="1"/>
</dbReference>
<evidence type="ECO:0000313" key="3">
    <source>
        <dbReference type="EMBL" id="CPR20733.1"/>
    </source>
</evidence>
<protein>
    <submittedName>
        <fullName evidence="3">Virulence factor MviM</fullName>
    </submittedName>
</protein>
<feature type="domain" description="YceM-like C-terminal" evidence="2">
    <location>
        <begin position="140"/>
        <end position="258"/>
    </location>
</feature>
<dbReference type="Proteomes" id="UP000044377">
    <property type="component" value="Unassembled WGS sequence"/>
</dbReference>
<accession>A0A0G4K184</accession>
<keyword evidence="4" id="KW-1185">Reference proteome</keyword>
<dbReference type="InterPro" id="IPR048477">
    <property type="entry name" value="YceM-like_C"/>
</dbReference>
<dbReference type="Pfam" id="PF01408">
    <property type="entry name" value="GFO_IDH_MocA"/>
    <property type="match status" value="1"/>
</dbReference>
<dbReference type="Pfam" id="PF21378">
    <property type="entry name" value="YceM-like_C"/>
    <property type="match status" value="1"/>
</dbReference>
<dbReference type="STRING" id="1109412.BN1221_04481c"/>
<dbReference type="SUPFAM" id="SSF51735">
    <property type="entry name" value="NAD(P)-binding Rossmann-fold domains"/>
    <property type="match status" value="1"/>
</dbReference>
<dbReference type="InterPro" id="IPR000683">
    <property type="entry name" value="Gfo/Idh/MocA-like_OxRdtase_N"/>
</dbReference>
<dbReference type="GO" id="GO:0000166">
    <property type="term" value="F:nucleotide binding"/>
    <property type="evidence" value="ECO:0007669"/>
    <property type="project" value="InterPro"/>
</dbReference>
<proteinExistence type="predicted"/>
<reference evidence="4" key="1">
    <citation type="submission" date="2015-01" db="EMBL/GenBank/DDBJ databases">
        <authorList>
            <person name="Paterson Steve"/>
        </authorList>
    </citation>
    <scope>NUCLEOTIDE SEQUENCE [LARGE SCALE GENOMIC DNA]</scope>
    <source>
        <strain evidence="4">OBR1</strain>
    </source>
</reference>
<feature type="domain" description="Gfo/Idh/MocA-like oxidoreductase N-terminal" evidence="1">
    <location>
        <begin position="18"/>
        <end position="134"/>
    </location>
</feature>
<evidence type="ECO:0000259" key="1">
    <source>
        <dbReference type="Pfam" id="PF01408"/>
    </source>
</evidence>
<organism evidence="3 4">
    <name type="scientific">Brenneria goodwinii</name>
    <dbReference type="NCBI Taxonomy" id="1109412"/>
    <lineage>
        <taxon>Bacteria</taxon>
        <taxon>Pseudomonadati</taxon>
        <taxon>Pseudomonadota</taxon>
        <taxon>Gammaproteobacteria</taxon>
        <taxon>Enterobacterales</taxon>
        <taxon>Pectobacteriaceae</taxon>
        <taxon>Brenneria</taxon>
    </lineage>
</organism>
<dbReference type="SUPFAM" id="SSF55347">
    <property type="entry name" value="Glyceraldehyde-3-phosphate dehydrogenase-like, C-terminal domain"/>
    <property type="match status" value="1"/>
</dbReference>
<dbReference type="AlphaFoldDB" id="A0A0G4K184"/>